<sequence length="92" mass="10002">MTIRIQPNGTTTKIQFVLPDDVHDGPVSAVGTFNDWRPGAHRLVRRSNGTRSVSVAVPAGEEIRFRYLGAGGVWFDDVDAHEVTADGSLIRA</sequence>
<dbReference type="Gene3D" id="2.60.40.10">
    <property type="entry name" value="Immunoglobulins"/>
    <property type="match status" value="1"/>
</dbReference>
<comment type="caution">
    <text evidence="1">The sequence shown here is derived from an EMBL/GenBank/DDBJ whole genome shotgun (WGS) entry which is preliminary data.</text>
</comment>
<accession>A0A7K1FRV8</accession>
<dbReference type="SUPFAM" id="SSF81296">
    <property type="entry name" value="E set domains"/>
    <property type="match status" value="1"/>
</dbReference>
<reference evidence="1 2" key="1">
    <citation type="submission" date="2019-11" db="EMBL/GenBank/DDBJ databases">
        <authorList>
            <person name="Jiang L.-Q."/>
        </authorList>
    </citation>
    <scope>NUCLEOTIDE SEQUENCE [LARGE SCALE GENOMIC DNA]</scope>
    <source>
        <strain evidence="1 2">YIM 132087</strain>
    </source>
</reference>
<keyword evidence="2" id="KW-1185">Reference proteome</keyword>
<protein>
    <submittedName>
        <fullName evidence="1">Isoamylase</fullName>
    </submittedName>
</protein>
<dbReference type="EMBL" id="WLYK01000008">
    <property type="protein sequence ID" value="MTD16089.1"/>
    <property type="molecule type" value="Genomic_DNA"/>
</dbReference>
<dbReference type="InterPro" id="IPR013783">
    <property type="entry name" value="Ig-like_fold"/>
</dbReference>
<name>A0A7K1FRV8_9ACTN</name>
<dbReference type="Proteomes" id="UP000460221">
    <property type="component" value="Unassembled WGS sequence"/>
</dbReference>
<evidence type="ECO:0000313" key="1">
    <source>
        <dbReference type="EMBL" id="MTD16089.1"/>
    </source>
</evidence>
<organism evidence="1 2">
    <name type="scientific">Nakamurella alba</name>
    <dbReference type="NCBI Taxonomy" id="2665158"/>
    <lineage>
        <taxon>Bacteria</taxon>
        <taxon>Bacillati</taxon>
        <taxon>Actinomycetota</taxon>
        <taxon>Actinomycetes</taxon>
        <taxon>Nakamurellales</taxon>
        <taxon>Nakamurellaceae</taxon>
        <taxon>Nakamurella</taxon>
    </lineage>
</organism>
<dbReference type="RefSeq" id="WP_230313805.1">
    <property type="nucleotide sequence ID" value="NZ_WLYK01000008.1"/>
</dbReference>
<dbReference type="InterPro" id="IPR014756">
    <property type="entry name" value="Ig_E-set"/>
</dbReference>
<dbReference type="AlphaFoldDB" id="A0A7K1FRV8"/>
<dbReference type="GO" id="GO:0005975">
    <property type="term" value="P:carbohydrate metabolic process"/>
    <property type="evidence" value="ECO:0007669"/>
    <property type="project" value="UniProtKB-ARBA"/>
</dbReference>
<proteinExistence type="predicted"/>
<evidence type="ECO:0000313" key="2">
    <source>
        <dbReference type="Proteomes" id="UP000460221"/>
    </source>
</evidence>
<gene>
    <name evidence="1" type="ORF">GIS00_19305</name>
</gene>